<keyword evidence="4 6" id="KW-1133">Transmembrane helix</keyword>
<evidence type="ECO:0000256" key="2">
    <source>
        <dbReference type="ARBA" id="ARBA00022475"/>
    </source>
</evidence>
<protein>
    <submittedName>
        <fullName evidence="7">ABC transporter permease</fullName>
    </submittedName>
</protein>
<feature type="transmembrane region" description="Helical" evidence="6">
    <location>
        <begin position="168"/>
        <end position="190"/>
    </location>
</feature>
<dbReference type="Pfam" id="PF02653">
    <property type="entry name" value="BPD_transp_2"/>
    <property type="match status" value="1"/>
</dbReference>
<evidence type="ECO:0000256" key="6">
    <source>
        <dbReference type="SAM" id="Phobius"/>
    </source>
</evidence>
<dbReference type="GeneID" id="35595171"/>
<dbReference type="OrthoDB" id="340099at2157"/>
<dbReference type="RefSeq" id="WP_103428229.1">
    <property type="nucleotide sequence ID" value="NZ_CP026312.1"/>
</dbReference>
<dbReference type="GO" id="GO:0005886">
    <property type="term" value="C:plasma membrane"/>
    <property type="evidence" value="ECO:0007669"/>
    <property type="project" value="UniProtKB-SubCell"/>
</dbReference>
<evidence type="ECO:0000313" key="7">
    <source>
        <dbReference type="EMBL" id="AUV84550.1"/>
    </source>
</evidence>
<keyword evidence="2" id="KW-1003">Cell membrane</keyword>
<feature type="transmembrane region" description="Helical" evidence="6">
    <location>
        <begin position="102"/>
        <end position="121"/>
    </location>
</feature>
<feature type="transmembrane region" description="Helical" evidence="6">
    <location>
        <begin position="274"/>
        <end position="296"/>
    </location>
</feature>
<keyword evidence="7" id="KW-0614">Plasmid</keyword>
<sequence length="325" mass="33143">MAIQEKSTYGRIIENTVSRAGELGLLAAAIVVLGAFFTVVSPVFLSVGNFVNIIRATSIVIVLALGMTYVIVSAEIDVSIGGIMAFSGVLAGLTINEYGAVAGVLVALAVGLTFGILNGVITVRFGIPSFIVTIGMLGVTRGGAFIASGQSTVIVRNEAVTSVFGGNLAGLPNLIIWALGLSVVAAVVLWKTKFGRHVYATGDSEQAARYSGINTTKVKVLTLTMAGLCAGIAGLLFIGRLGVARPGMGGGIELAVIAAVIIGGTSLFGGRGTILGTILGALLISVIDNGLVLLGYGSSWQQLIRGIVIIVAVAIRAKDQEGGWL</sequence>
<keyword evidence="8" id="KW-1185">Reference proteome</keyword>
<dbReference type="EMBL" id="CP026312">
    <property type="protein sequence ID" value="AUV84550.1"/>
    <property type="molecule type" value="Genomic_DNA"/>
</dbReference>
<feature type="transmembrane region" description="Helical" evidence="6">
    <location>
        <begin position="220"/>
        <end position="238"/>
    </location>
</feature>
<evidence type="ECO:0000256" key="4">
    <source>
        <dbReference type="ARBA" id="ARBA00022989"/>
    </source>
</evidence>
<feature type="transmembrane region" description="Helical" evidence="6">
    <location>
        <begin position="23"/>
        <end position="45"/>
    </location>
</feature>
<feature type="transmembrane region" description="Helical" evidence="6">
    <location>
        <begin position="52"/>
        <end position="72"/>
    </location>
</feature>
<feature type="transmembrane region" description="Helical" evidence="6">
    <location>
        <begin position="78"/>
        <end position="95"/>
    </location>
</feature>
<keyword evidence="5 6" id="KW-0472">Membrane</keyword>
<accession>A0A2I8VRJ5</accession>
<evidence type="ECO:0000256" key="1">
    <source>
        <dbReference type="ARBA" id="ARBA00004651"/>
    </source>
</evidence>
<dbReference type="KEGG" id="srub:C2R22_23725"/>
<comment type="subcellular location">
    <subcellularLocation>
        <location evidence="1">Cell membrane</location>
        <topology evidence="1">Multi-pass membrane protein</topology>
    </subcellularLocation>
</comment>
<evidence type="ECO:0000256" key="5">
    <source>
        <dbReference type="ARBA" id="ARBA00023136"/>
    </source>
</evidence>
<feature type="transmembrane region" description="Helical" evidence="6">
    <location>
        <begin position="250"/>
        <end position="268"/>
    </location>
</feature>
<organism evidence="7 8">
    <name type="scientific">Salinigranum rubrum</name>
    <dbReference type="NCBI Taxonomy" id="755307"/>
    <lineage>
        <taxon>Archaea</taxon>
        <taxon>Methanobacteriati</taxon>
        <taxon>Methanobacteriota</taxon>
        <taxon>Stenosarchaea group</taxon>
        <taxon>Halobacteria</taxon>
        <taxon>Halobacteriales</taxon>
        <taxon>Haloferacaceae</taxon>
        <taxon>Salinigranum</taxon>
    </lineage>
</organism>
<keyword evidence="3 6" id="KW-0812">Transmembrane</keyword>
<feature type="transmembrane region" description="Helical" evidence="6">
    <location>
        <begin position="127"/>
        <end position="147"/>
    </location>
</feature>
<dbReference type="InterPro" id="IPR001851">
    <property type="entry name" value="ABC_transp_permease"/>
</dbReference>
<dbReference type="CDD" id="cd06579">
    <property type="entry name" value="TM_PBP1_transp_AraH_like"/>
    <property type="match status" value="1"/>
</dbReference>
<proteinExistence type="predicted"/>
<evidence type="ECO:0000256" key="3">
    <source>
        <dbReference type="ARBA" id="ARBA00022692"/>
    </source>
</evidence>
<name>A0A2I8VRJ5_9EURY</name>
<dbReference type="GO" id="GO:0022857">
    <property type="term" value="F:transmembrane transporter activity"/>
    <property type="evidence" value="ECO:0007669"/>
    <property type="project" value="InterPro"/>
</dbReference>
<reference evidence="7 8" key="1">
    <citation type="submission" date="2018-01" db="EMBL/GenBank/DDBJ databases">
        <title>Complete genome sequence of Salinigranum rubrum GX10T, an extremely halophilic archaeon isolated from a marine solar saltern.</title>
        <authorList>
            <person name="Han S."/>
        </authorList>
    </citation>
    <scope>NUCLEOTIDE SEQUENCE [LARGE SCALE GENOMIC DNA]</scope>
    <source>
        <strain evidence="7 8">GX10</strain>
        <plasmid evidence="8">Plasmid unnamed3</plasmid>
    </source>
</reference>
<dbReference type="Proteomes" id="UP000236584">
    <property type="component" value="Plasmid unnamed3"/>
</dbReference>
<dbReference type="PANTHER" id="PTHR32196:SF72">
    <property type="entry name" value="RIBOSE IMPORT PERMEASE PROTEIN RBSC"/>
    <property type="match status" value="1"/>
</dbReference>
<dbReference type="PANTHER" id="PTHR32196">
    <property type="entry name" value="ABC TRANSPORTER PERMEASE PROTEIN YPHD-RELATED-RELATED"/>
    <property type="match status" value="1"/>
</dbReference>
<evidence type="ECO:0000313" key="8">
    <source>
        <dbReference type="Proteomes" id="UP000236584"/>
    </source>
</evidence>
<gene>
    <name evidence="7" type="ORF">C2R22_23725</name>
</gene>
<geneLocation type="plasmid" evidence="7">
    <name>unnamed3</name>
</geneLocation>
<dbReference type="AlphaFoldDB" id="A0A2I8VRJ5"/>